<comment type="caution">
    <text evidence="1">The sequence shown here is derived from an EMBL/GenBank/DDBJ whole genome shotgun (WGS) entry which is preliminary data.</text>
</comment>
<reference evidence="1 2" key="1">
    <citation type="journal article" date="2024" name="Plant J.">
        <title>Genome sequences and population genomics reveal climatic adaptation and genomic divergence between two closely related sweetgum species.</title>
        <authorList>
            <person name="Xu W.Q."/>
            <person name="Ren C.Q."/>
            <person name="Zhang X.Y."/>
            <person name="Comes H.P."/>
            <person name="Liu X.H."/>
            <person name="Li Y.G."/>
            <person name="Kettle C.J."/>
            <person name="Jalonen R."/>
            <person name="Gaisberger H."/>
            <person name="Ma Y.Z."/>
            <person name="Qiu Y.X."/>
        </authorList>
    </citation>
    <scope>NUCLEOTIDE SEQUENCE [LARGE SCALE GENOMIC DNA]</scope>
    <source>
        <strain evidence="1">Hangzhou</strain>
    </source>
</reference>
<keyword evidence="2" id="KW-1185">Reference proteome</keyword>
<dbReference type="AlphaFoldDB" id="A0AAP0X898"/>
<sequence>MSKFPNKRWDKITSNLAESFNSWVRKERHHSVIHFVHEHRNKLGTLLHKHAEEMKNWKQLVGPNIEKKLKENISRSLSMVVYPMTNKFLVKIGNANISVDLLARECTCQYW</sequence>
<dbReference type="EMBL" id="JBBPBK010000002">
    <property type="protein sequence ID" value="KAK9290258.1"/>
    <property type="molecule type" value="Genomic_DNA"/>
</dbReference>
<organism evidence="1 2">
    <name type="scientific">Liquidambar formosana</name>
    <name type="common">Formosan gum</name>
    <dbReference type="NCBI Taxonomy" id="63359"/>
    <lineage>
        <taxon>Eukaryota</taxon>
        <taxon>Viridiplantae</taxon>
        <taxon>Streptophyta</taxon>
        <taxon>Embryophyta</taxon>
        <taxon>Tracheophyta</taxon>
        <taxon>Spermatophyta</taxon>
        <taxon>Magnoliopsida</taxon>
        <taxon>eudicotyledons</taxon>
        <taxon>Gunneridae</taxon>
        <taxon>Pentapetalae</taxon>
        <taxon>Saxifragales</taxon>
        <taxon>Altingiaceae</taxon>
        <taxon>Liquidambar</taxon>
    </lineage>
</organism>
<name>A0AAP0X898_LIQFO</name>
<proteinExistence type="predicted"/>
<protein>
    <submittedName>
        <fullName evidence="1">Uncharacterized protein</fullName>
    </submittedName>
</protein>
<gene>
    <name evidence="1" type="ORF">L1049_008425</name>
</gene>
<accession>A0AAP0X898</accession>
<evidence type="ECO:0000313" key="1">
    <source>
        <dbReference type="EMBL" id="KAK9290258.1"/>
    </source>
</evidence>
<evidence type="ECO:0000313" key="2">
    <source>
        <dbReference type="Proteomes" id="UP001415857"/>
    </source>
</evidence>
<dbReference type="Proteomes" id="UP001415857">
    <property type="component" value="Unassembled WGS sequence"/>
</dbReference>